<dbReference type="Pfam" id="PF00825">
    <property type="entry name" value="Ribonuclease_P"/>
    <property type="match status" value="1"/>
</dbReference>
<proteinExistence type="predicted"/>
<dbReference type="PANTHER" id="PTHR33992:SF1">
    <property type="entry name" value="RIBONUCLEASE P PROTEIN COMPONENT"/>
    <property type="match status" value="1"/>
</dbReference>
<evidence type="ECO:0000256" key="3">
    <source>
        <dbReference type="ARBA" id="ARBA00022722"/>
    </source>
</evidence>
<dbReference type="EMBL" id="FNBC01000006">
    <property type="protein sequence ID" value="SDE65743.1"/>
    <property type="molecule type" value="Genomic_DNA"/>
</dbReference>
<dbReference type="PROSITE" id="PS00648">
    <property type="entry name" value="RIBONUCLEASE_P"/>
    <property type="match status" value="1"/>
</dbReference>
<keyword evidence="9" id="KW-1185">Reference proteome</keyword>
<gene>
    <name evidence="8" type="ORF">SAMN04488243_10642</name>
</gene>
<dbReference type="GO" id="GO:0030677">
    <property type="term" value="C:ribonuclease P complex"/>
    <property type="evidence" value="ECO:0007669"/>
    <property type="project" value="TreeGrafter"/>
</dbReference>
<keyword evidence="6" id="KW-0694">RNA-binding</keyword>
<evidence type="ECO:0000256" key="1">
    <source>
        <dbReference type="ARBA" id="ARBA00002663"/>
    </source>
</evidence>
<dbReference type="Proteomes" id="UP000199446">
    <property type="component" value="Unassembled WGS sequence"/>
</dbReference>
<dbReference type="InterPro" id="IPR014721">
    <property type="entry name" value="Ribsml_uS5_D2-typ_fold_subgr"/>
</dbReference>
<dbReference type="InterPro" id="IPR000100">
    <property type="entry name" value="RNase_P"/>
</dbReference>
<evidence type="ECO:0000313" key="8">
    <source>
        <dbReference type="EMBL" id="SDE65743.1"/>
    </source>
</evidence>
<dbReference type="NCBIfam" id="TIGR00188">
    <property type="entry name" value="rnpA"/>
    <property type="match status" value="1"/>
</dbReference>
<evidence type="ECO:0000256" key="2">
    <source>
        <dbReference type="ARBA" id="ARBA00022694"/>
    </source>
</evidence>
<dbReference type="GO" id="GO:0042781">
    <property type="term" value="F:3'-tRNA processing endoribonuclease activity"/>
    <property type="evidence" value="ECO:0007669"/>
    <property type="project" value="TreeGrafter"/>
</dbReference>
<dbReference type="Gene3D" id="3.30.230.10">
    <property type="match status" value="1"/>
</dbReference>
<dbReference type="PANTHER" id="PTHR33992">
    <property type="entry name" value="RIBONUCLEASE P PROTEIN COMPONENT"/>
    <property type="match status" value="1"/>
</dbReference>
<sequence length="79" mass="8948">MSVKWLPASELRVGIVVSKKVGKAVVRNRIKRRLREVLRRLHLPKAHLLLVASPEAREADFAALFQDVVRALRKSGLVQ</sequence>
<dbReference type="SUPFAM" id="SSF54211">
    <property type="entry name" value="Ribosomal protein S5 domain 2-like"/>
    <property type="match status" value="1"/>
</dbReference>
<accession>A0A1G7EPY3</accession>
<comment type="function">
    <text evidence="1">RNaseP catalyzes the removal of the 5'-leader sequence from pre-tRNA to produce the mature 5'-terminus. It can also cleave other RNA substrates such as 4.5S RNA. The protein component plays an auxiliary but essential role in vivo by binding to the 5'-leader sequence and broadening the substrate specificity of the ribozyme.</text>
</comment>
<dbReference type="STRING" id="482827.SAMN04488243_10642"/>
<dbReference type="InterPro" id="IPR020568">
    <property type="entry name" value="Ribosomal_Su5_D2-typ_SF"/>
</dbReference>
<evidence type="ECO:0000256" key="7">
    <source>
        <dbReference type="NCBIfam" id="TIGR00188"/>
    </source>
</evidence>
<dbReference type="EC" id="3.1.26.5" evidence="7"/>
<dbReference type="InterPro" id="IPR020539">
    <property type="entry name" value="RNase_P_CS"/>
</dbReference>
<keyword evidence="3" id="KW-0540">Nuclease</keyword>
<evidence type="ECO:0000256" key="4">
    <source>
        <dbReference type="ARBA" id="ARBA00022759"/>
    </source>
</evidence>
<keyword evidence="5" id="KW-0378">Hydrolase</keyword>
<evidence type="ECO:0000313" key="9">
    <source>
        <dbReference type="Proteomes" id="UP000199446"/>
    </source>
</evidence>
<keyword evidence="4" id="KW-0255">Endonuclease</keyword>
<organism evidence="8 9">
    <name type="scientific">Thermus arciformis</name>
    <dbReference type="NCBI Taxonomy" id="482827"/>
    <lineage>
        <taxon>Bacteria</taxon>
        <taxon>Thermotogati</taxon>
        <taxon>Deinococcota</taxon>
        <taxon>Deinococci</taxon>
        <taxon>Thermales</taxon>
        <taxon>Thermaceae</taxon>
        <taxon>Thermus</taxon>
    </lineage>
</organism>
<reference evidence="9" key="1">
    <citation type="submission" date="2016-10" db="EMBL/GenBank/DDBJ databases">
        <authorList>
            <person name="Varghese N."/>
            <person name="Submissions S."/>
        </authorList>
    </citation>
    <scope>NUCLEOTIDE SEQUENCE [LARGE SCALE GENOMIC DNA]</scope>
    <source>
        <strain evidence="9">CGMCC 1.6992</strain>
    </source>
</reference>
<dbReference type="GO" id="GO:0004526">
    <property type="term" value="F:ribonuclease P activity"/>
    <property type="evidence" value="ECO:0007669"/>
    <property type="project" value="UniProtKB-UniRule"/>
</dbReference>
<evidence type="ECO:0000256" key="6">
    <source>
        <dbReference type="ARBA" id="ARBA00022884"/>
    </source>
</evidence>
<evidence type="ECO:0000256" key="5">
    <source>
        <dbReference type="ARBA" id="ARBA00022801"/>
    </source>
</evidence>
<dbReference type="AlphaFoldDB" id="A0A1G7EPY3"/>
<protein>
    <recommendedName>
        <fullName evidence="7">Ribonuclease P protein component</fullName>
        <ecNumber evidence="7">3.1.26.5</ecNumber>
    </recommendedName>
</protein>
<dbReference type="GO" id="GO:0000049">
    <property type="term" value="F:tRNA binding"/>
    <property type="evidence" value="ECO:0007669"/>
    <property type="project" value="InterPro"/>
</dbReference>
<name>A0A1G7EPY3_9DEIN</name>
<keyword evidence="2" id="KW-0819">tRNA processing</keyword>